<gene>
    <name evidence="2" type="ORF">MAIC_15600</name>
</gene>
<evidence type="ECO:0000313" key="2">
    <source>
        <dbReference type="EMBL" id="BBX06757.1"/>
    </source>
</evidence>
<dbReference type="PROSITE" id="PS51459">
    <property type="entry name" value="FIDO"/>
    <property type="match status" value="1"/>
</dbReference>
<dbReference type="InterPro" id="IPR003812">
    <property type="entry name" value="Fido"/>
</dbReference>
<feature type="domain" description="Fido" evidence="1">
    <location>
        <begin position="20"/>
        <end position="142"/>
    </location>
</feature>
<reference evidence="2 3" key="1">
    <citation type="journal article" date="2019" name="Emerg. Microbes Infect.">
        <title>Comprehensive subspecies identification of 175 nontuberculous mycobacteria species based on 7547 genomic profiles.</title>
        <authorList>
            <person name="Matsumoto Y."/>
            <person name="Kinjo T."/>
            <person name="Motooka D."/>
            <person name="Nabeya D."/>
            <person name="Jung N."/>
            <person name="Uechi K."/>
            <person name="Horii T."/>
            <person name="Iida T."/>
            <person name="Fujita J."/>
            <person name="Nakamura S."/>
        </authorList>
    </citation>
    <scope>NUCLEOTIDE SEQUENCE [LARGE SCALE GENOMIC DNA]</scope>
    <source>
        <strain evidence="2 3">JCM 6376</strain>
    </source>
</reference>
<dbReference type="Proteomes" id="UP000467327">
    <property type="component" value="Chromosome"/>
</dbReference>
<dbReference type="NCBIfam" id="TIGR01550">
    <property type="entry name" value="DOC_P1"/>
    <property type="match status" value="1"/>
</dbReference>
<dbReference type="InterPro" id="IPR036597">
    <property type="entry name" value="Fido-like_dom_sf"/>
</dbReference>
<dbReference type="PANTHER" id="PTHR39426">
    <property type="entry name" value="HOMOLOGY TO DEATH-ON-CURING PROTEIN OF PHAGE P1"/>
    <property type="match status" value="1"/>
</dbReference>
<dbReference type="AlphaFoldDB" id="A0AAD1HJY8"/>
<dbReference type="SUPFAM" id="SSF140931">
    <property type="entry name" value="Fic-like"/>
    <property type="match status" value="1"/>
</dbReference>
<accession>A0AAD1HJY8</accession>
<evidence type="ECO:0000313" key="3">
    <source>
        <dbReference type="Proteomes" id="UP000467327"/>
    </source>
</evidence>
<dbReference type="Gene3D" id="1.20.120.1870">
    <property type="entry name" value="Fic/DOC protein, Fido domain"/>
    <property type="match status" value="1"/>
</dbReference>
<evidence type="ECO:0000259" key="1">
    <source>
        <dbReference type="PROSITE" id="PS51459"/>
    </source>
</evidence>
<dbReference type="Pfam" id="PF02661">
    <property type="entry name" value="Fic"/>
    <property type="match status" value="1"/>
</dbReference>
<protein>
    <recommendedName>
        <fullName evidence="1">Fido domain-containing protein</fullName>
    </recommendedName>
</protein>
<dbReference type="PANTHER" id="PTHR39426:SF1">
    <property type="entry name" value="HOMOLOGY TO DEATH-ON-CURING PROTEIN OF PHAGE P1"/>
    <property type="match status" value="1"/>
</dbReference>
<dbReference type="KEGG" id="maic:MAIC_15600"/>
<organism evidence="2 3">
    <name type="scientific">Mycolicibacterium aichiense</name>
    <dbReference type="NCBI Taxonomy" id="1799"/>
    <lineage>
        <taxon>Bacteria</taxon>
        <taxon>Bacillati</taxon>
        <taxon>Actinomycetota</taxon>
        <taxon>Actinomycetes</taxon>
        <taxon>Mycobacteriales</taxon>
        <taxon>Mycobacteriaceae</taxon>
        <taxon>Mycolicibacterium</taxon>
    </lineage>
</organism>
<dbReference type="InterPro" id="IPR006440">
    <property type="entry name" value="Doc"/>
</dbReference>
<proteinExistence type="predicted"/>
<keyword evidence="3" id="KW-1185">Reference proteome</keyword>
<name>A0AAD1HJY8_9MYCO</name>
<dbReference type="InterPro" id="IPR053737">
    <property type="entry name" value="Type_II_TA_Toxin"/>
</dbReference>
<sequence length="319" mass="35479">MDGARRAAEVTAPGREFVYLTSGQIAEINADQENGGTVRDGDALDRSVDRPKTELVDGGFLTVWEKAAAYAHGLARNHPFLEANKRTAWYAAVTFLRLNGIVFPEVPTIEAEIFIRAVAQEVFKTDEDPDLTLGRSAEWFEAKWRNQRVGHSTHPELEYVYLAGDVRGTEEIDAFQAKVLGPGTLTAMGAGMHRLVVRAEEPAKVFPIANTRFFVVGRWWRAPLHGTMTATVHQPAGAKPVRRNKAEMNLTAIQPITIETMLPEYAPYGQLPLLFWIELRPVFLDLGADPYQVVVDVNGEVIARIPLRVQLFGTVPEHL</sequence>
<dbReference type="GO" id="GO:0016301">
    <property type="term" value="F:kinase activity"/>
    <property type="evidence" value="ECO:0007669"/>
    <property type="project" value="InterPro"/>
</dbReference>
<dbReference type="EMBL" id="AP022561">
    <property type="protein sequence ID" value="BBX06757.1"/>
    <property type="molecule type" value="Genomic_DNA"/>
</dbReference>